<comment type="caution">
    <text evidence="2">The sequence shown here is derived from an EMBL/GenBank/DDBJ whole genome shotgun (WGS) entry which is preliminary data.</text>
</comment>
<evidence type="ECO:0000256" key="1">
    <source>
        <dbReference type="ARBA" id="ARBA00009199"/>
    </source>
</evidence>
<sequence length="118" mass="13070">MYREAATIAFKMYTQQGGTGLCAELDKTGEPLVPRVCTGWSETPLAPTENWINHGARRDLRKRYQDAYLQLELDAIITASMPHPAPPHGEYKTSAICAVYNALDMLVCVVPFGVVDLE</sequence>
<reference evidence="2 3" key="1">
    <citation type="submission" date="2024-07" db="EMBL/GenBank/DDBJ databases">
        <title>Section-level genome sequencing and comparative genomics of Aspergillus sections Usti and Cavernicolus.</title>
        <authorList>
            <consortium name="Lawrence Berkeley National Laboratory"/>
            <person name="Nybo J.L."/>
            <person name="Vesth T.C."/>
            <person name="Theobald S."/>
            <person name="Frisvad J.C."/>
            <person name="Larsen T.O."/>
            <person name="Kjaerboelling I."/>
            <person name="Rothschild-Mancinelli K."/>
            <person name="Lyhne E.K."/>
            <person name="Kogle M.E."/>
            <person name="Barry K."/>
            <person name="Clum A."/>
            <person name="Na H."/>
            <person name="Ledsgaard L."/>
            <person name="Lin J."/>
            <person name="Lipzen A."/>
            <person name="Kuo A."/>
            <person name="Riley R."/>
            <person name="Mondo S."/>
            <person name="Labutti K."/>
            <person name="Haridas S."/>
            <person name="Pangalinan J."/>
            <person name="Salamov A.A."/>
            <person name="Simmons B.A."/>
            <person name="Magnuson J.K."/>
            <person name="Chen J."/>
            <person name="Drula E."/>
            <person name="Henrissat B."/>
            <person name="Wiebenga A."/>
            <person name="Lubbers R.J."/>
            <person name="Gomes A.C."/>
            <person name="Makela M.R."/>
            <person name="Stajich J."/>
            <person name="Grigoriev I.V."/>
            <person name="Mortensen U.H."/>
            <person name="De Vries R.P."/>
            <person name="Baker S.E."/>
            <person name="Andersen M.R."/>
        </authorList>
    </citation>
    <scope>NUCLEOTIDE SEQUENCE [LARGE SCALE GENOMIC DNA]</scope>
    <source>
        <strain evidence="2 3">CBS 209.92</strain>
    </source>
</reference>
<dbReference type="SUPFAM" id="SSF75304">
    <property type="entry name" value="Amidase signature (AS) enzymes"/>
    <property type="match status" value="1"/>
</dbReference>
<keyword evidence="3" id="KW-1185">Reference proteome</keyword>
<protein>
    <submittedName>
        <fullName evidence="2">Uncharacterized protein</fullName>
    </submittedName>
</protein>
<evidence type="ECO:0000313" key="3">
    <source>
        <dbReference type="Proteomes" id="UP001610563"/>
    </source>
</evidence>
<gene>
    <name evidence="2" type="ORF">BJX66DRAFT_296059</name>
</gene>
<name>A0ABR4GGS0_9EURO</name>
<dbReference type="InterPro" id="IPR036928">
    <property type="entry name" value="AS_sf"/>
</dbReference>
<proteinExistence type="inferred from homology"/>
<comment type="similarity">
    <text evidence="1">Belongs to the amidase family.</text>
</comment>
<dbReference type="PANTHER" id="PTHR46072">
    <property type="entry name" value="AMIDASE-RELATED-RELATED"/>
    <property type="match status" value="1"/>
</dbReference>
<organism evidence="2 3">
    <name type="scientific">Aspergillus keveii</name>
    <dbReference type="NCBI Taxonomy" id="714993"/>
    <lineage>
        <taxon>Eukaryota</taxon>
        <taxon>Fungi</taxon>
        <taxon>Dikarya</taxon>
        <taxon>Ascomycota</taxon>
        <taxon>Pezizomycotina</taxon>
        <taxon>Eurotiomycetes</taxon>
        <taxon>Eurotiomycetidae</taxon>
        <taxon>Eurotiales</taxon>
        <taxon>Aspergillaceae</taxon>
        <taxon>Aspergillus</taxon>
        <taxon>Aspergillus subgen. Nidulantes</taxon>
    </lineage>
</organism>
<dbReference type="Proteomes" id="UP001610563">
    <property type="component" value="Unassembled WGS sequence"/>
</dbReference>
<accession>A0ABR4GGS0</accession>
<dbReference type="Gene3D" id="3.90.1300.10">
    <property type="entry name" value="Amidase signature (AS) domain"/>
    <property type="match status" value="1"/>
</dbReference>
<dbReference type="PANTHER" id="PTHR46072:SF11">
    <property type="entry name" value="AMIDASE-RELATED"/>
    <property type="match status" value="1"/>
</dbReference>
<evidence type="ECO:0000313" key="2">
    <source>
        <dbReference type="EMBL" id="KAL2798263.1"/>
    </source>
</evidence>
<dbReference type="EMBL" id="JBFTWV010000014">
    <property type="protein sequence ID" value="KAL2798263.1"/>
    <property type="molecule type" value="Genomic_DNA"/>
</dbReference>